<evidence type="ECO:0000313" key="2">
    <source>
        <dbReference type="EMBL" id="PGH02705.1"/>
    </source>
</evidence>
<evidence type="ECO:0000313" key="3">
    <source>
        <dbReference type="Proteomes" id="UP000223968"/>
    </source>
</evidence>
<keyword evidence="3" id="KW-1185">Reference proteome</keyword>
<protein>
    <recommendedName>
        <fullName evidence="1">Nucleoside phosphorylase domain-containing protein</fullName>
    </recommendedName>
</protein>
<proteinExistence type="predicted"/>
<dbReference type="GO" id="GO:0003824">
    <property type="term" value="F:catalytic activity"/>
    <property type="evidence" value="ECO:0007669"/>
    <property type="project" value="InterPro"/>
</dbReference>
<dbReference type="InterPro" id="IPR000845">
    <property type="entry name" value="Nucleoside_phosphorylase_d"/>
</dbReference>
<dbReference type="PANTHER" id="PTHR46082:SF11">
    <property type="entry name" value="AAA+ ATPASE DOMAIN-CONTAINING PROTEIN-RELATED"/>
    <property type="match status" value="1"/>
</dbReference>
<feature type="domain" description="Nucleoside phosphorylase" evidence="1">
    <location>
        <begin position="54"/>
        <end position="331"/>
    </location>
</feature>
<dbReference type="AlphaFoldDB" id="A0A2B7X1A6"/>
<dbReference type="InterPro" id="IPR053137">
    <property type="entry name" value="NLR-like"/>
</dbReference>
<dbReference type="STRING" id="1447875.A0A2B7X1A6"/>
<name>A0A2B7X1A6_9EURO</name>
<dbReference type="Pfam" id="PF01048">
    <property type="entry name" value="PNP_UDP_1"/>
    <property type="match status" value="1"/>
</dbReference>
<sequence length="415" mass="45982">MSFYVTLHCRVNDTPLKSSLGSEHSILRRQEKLQAEFAMSSRPPALRKFQVGWICALAIEVAAAKEMLDVNFGILSKQDSLDTNAYILGRIGEHHIVIASLPEGQYGTTSATTVAVNMMRTFSGSIRIGLMVGTGGGIPSVSHDIPLGDVVVGCPDGTCGGIIQYDLGKAVAGGKYHQTGSLNSPPRSLLNAVIHMKATEYTDYLSYNGYVQKAIKRNSKTRQTFSRPDPRNDRLFEVDYEHPPNATTCDNCLPEEEKARNTRREATPQVHYGIIASGNTVIKHGATRGALYRETGALCFEMETAGLIMDFPCIVIRGICDYADSHKNKNWQGYASLVAAAYPKELLSYIPVGQVSQEKVLRDVCSEIVHEIKDVNKSLEKAYLQHERHHNEQRRTALTKEQQECHQAFKTSTYE</sequence>
<dbReference type="GO" id="GO:0009116">
    <property type="term" value="P:nucleoside metabolic process"/>
    <property type="evidence" value="ECO:0007669"/>
    <property type="project" value="InterPro"/>
</dbReference>
<comment type="caution">
    <text evidence="2">The sequence shown here is derived from an EMBL/GenBank/DDBJ whole genome shotgun (WGS) entry which is preliminary data.</text>
</comment>
<dbReference type="SUPFAM" id="SSF53167">
    <property type="entry name" value="Purine and uridine phosphorylases"/>
    <property type="match status" value="1"/>
</dbReference>
<dbReference type="Proteomes" id="UP000223968">
    <property type="component" value="Unassembled WGS sequence"/>
</dbReference>
<dbReference type="PANTHER" id="PTHR46082">
    <property type="entry name" value="ATP/GTP-BINDING PROTEIN-RELATED"/>
    <property type="match status" value="1"/>
</dbReference>
<accession>A0A2B7X1A6</accession>
<dbReference type="InterPro" id="IPR035994">
    <property type="entry name" value="Nucleoside_phosphorylase_sf"/>
</dbReference>
<evidence type="ECO:0000259" key="1">
    <source>
        <dbReference type="Pfam" id="PF01048"/>
    </source>
</evidence>
<dbReference type="OrthoDB" id="1577640at2759"/>
<dbReference type="Gene3D" id="3.40.50.1580">
    <property type="entry name" value="Nucleoside phosphorylase domain"/>
    <property type="match status" value="1"/>
</dbReference>
<reference evidence="2 3" key="1">
    <citation type="submission" date="2017-10" db="EMBL/GenBank/DDBJ databases">
        <title>Comparative genomics in systemic dimorphic fungi from Ajellomycetaceae.</title>
        <authorList>
            <person name="Munoz J.F."/>
            <person name="Mcewen J.G."/>
            <person name="Clay O.K."/>
            <person name="Cuomo C.A."/>
        </authorList>
    </citation>
    <scope>NUCLEOTIDE SEQUENCE [LARGE SCALE GENOMIC DNA]</scope>
    <source>
        <strain evidence="2 3">UAMH5409</strain>
    </source>
</reference>
<dbReference type="EMBL" id="PDNB01000156">
    <property type="protein sequence ID" value="PGH02705.1"/>
    <property type="molecule type" value="Genomic_DNA"/>
</dbReference>
<gene>
    <name evidence="2" type="ORF">AJ79_07585</name>
</gene>
<organism evidence="2 3">
    <name type="scientific">Helicocarpus griseus UAMH5409</name>
    <dbReference type="NCBI Taxonomy" id="1447875"/>
    <lineage>
        <taxon>Eukaryota</taxon>
        <taxon>Fungi</taxon>
        <taxon>Dikarya</taxon>
        <taxon>Ascomycota</taxon>
        <taxon>Pezizomycotina</taxon>
        <taxon>Eurotiomycetes</taxon>
        <taxon>Eurotiomycetidae</taxon>
        <taxon>Onygenales</taxon>
        <taxon>Ajellomycetaceae</taxon>
        <taxon>Helicocarpus</taxon>
    </lineage>
</organism>